<dbReference type="AlphaFoldDB" id="A0A9W6QX73"/>
<accession>A0A9W6QX73</accession>
<dbReference type="Gene3D" id="1.10.3300.10">
    <property type="entry name" value="Jann2411-like domain"/>
    <property type="match status" value="1"/>
</dbReference>
<dbReference type="SUPFAM" id="SSF160904">
    <property type="entry name" value="Jann2411-like"/>
    <property type="match status" value="1"/>
</dbReference>
<proteinExistence type="predicted"/>
<dbReference type="PANTHER" id="PTHR35525:SF3">
    <property type="entry name" value="BLL6575 PROTEIN"/>
    <property type="match status" value="1"/>
</dbReference>
<dbReference type="Pfam" id="PF11706">
    <property type="entry name" value="zf-CGNR"/>
    <property type="match status" value="1"/>
</dbReference>
<dbReference type="InterPro" id="IPR023286">
    <property type="entry name" value="ABATE_dom_sf"/>
</dbReference>
<feature type="domain" description="Zinc finger CGNR" evidence="1">
    <location>
        <begin position="133"/>
        <end position="175"/>
    </location>
</feature>
<dbReference type="Pfam" id="PF07336">
    <property type="entry name" value="ABATE"/>
    <property type="match status" value="1"/>
</dbReference>
<evidence type="ECO:0000313" key="2">
    <source>
        <dbReference type="EMBL" id="GLY64560.1"/>
    </source>
</evidence>
<dbReference type="PANTHER" id="PTHR35525">
    <property type="entry name" value="BLL6575 PROTEIN"/>
    <property type="match status" value="1"/>
</dbReference>
<protein>
    <recommendedName>
        <fullName evidence="1">Zinc finger CGNR domain-containing protein</fullName>
    </recommendedName>
</protein>
<dbReference type="EMBL" id="BSTI01000002">
    <property type="protein sequence ID" value="GLY64560.1"/>
    <property type="molecule type" value="Genomic_DNA"/>
</dbReference>
<name>A0A9W6QX73_9PSEU</name>
<dbReference type="InterPro" id="IPR021005">
    <property type="entry name" value="Znf_CGNR"/>
</dbReference>
<dbReference type="InterPro" id="IPR010852">
    <property type="entry name" value="ABATE"/>
</dbReference>
<reference evidence="2" key="1">
    <citation type="submission" date="2023-03" db="EMBL/GenBank/DDBJ databases">
        <title>Amycolatopsis taiwanensis NBRC 103393.</title>
        <authorList>
            <person name="Ichikawa N."/>
            <person name="Sato H."/>
            <person name="Tonouchi N."/>
        </authorList>
    </citation>
    <scope>NUCLEOTIDE SEQUENCE</scope>
    <source>
        <strain evidence="2">NBRC 103393</strain>
    </source>
</reference>
<organism evidence="2 3">
    <name type="scientific">Amycolatopsis taiwanensis</name>
    <dbReference type="NCBI Taxonomy" id="342230"/>
    <lineage>
        <taxon>Bacteria</taxon>
        <taxon>Bacillati</taxon>
        <taxon>Actinomycetota</taxon>
        <taxon>Actinomycetes</taxon>
        <taxon>Pseudonocardiales</taxon>
        <taxon>Pseudonocardiaceae</taxon>
        <taxon>Amycolatopsis</taxon>
    </lineage>
</organism>
<sequence>MSFAFVSGNPALDLAGTVGSRRDESIDLLTEPADLERWVSECDELPDRVTADFAMFEFALSLREAIYRLALDRVLDRPFDPGSLEIINNTAAGPVPTITLSDAGLHMSGDLAAVLSQIARRGIAVFADPHACLKECGRTGCTRIYLDRSRGARRSWCGMEECGNRVKAAAYRARKRASTTAEGS</sequence>
<dbReference type="Proteomes" id="UP001165136">
    <property type="component" value="Unassembled WGS sequence"/>
</dbReference>
<keyword evidence="3" id="KW-1185">Reference proteome</keyword>
<gene>
    <name evidence="2" type="ORF">Atai01_11790</name>
</gene>
<dbReference type="RefSeq" id="WP_285486116.1">
    <property type="nucleotide sequence ID" value="NZ_BSTI01000002.1"/>
</dbReference>
<evidence type="ECO:0000259" key="1">
    <source>
        <dbReference type="Pfam" id="PF11706"/>
    </source>
</evidence>
<comment type="caution">
    <text evidence="2">The sequence shown here is derived from an EMBL/GenBank/DDBJ whole genome shotgun (WGS) entry which is preliminary data.</text>
</comment>
<evidence type="ECO:0000313" key="3">
    <source>
        <dbReference type="Proteomes" id="UP001165136"/>
    </source>
</evidence>